<sequence length="116" mass="12094">MTSSDEMKELKQSMAPCIACCCFEDSCTASKICDPPCTGSFKVCCCAGSIGCDGLCCCSCEGDPCWSEERGCCEVVAKILCCYSEVQCPPGKDIGIGCCGIAFCRSSDDAPADAQD</sequence>
<proteinExistence type="predicted"/>
<dbReference type="EMBL" id="HBGE01040645">
    <property type="protein sequence ID" value="CAD9135985.1"/>
    <property type="molecule type" value="Transcribed_RNA"/>
</dbReference>
<evidence type="ECO:0000313" key="1">
    <source>
        <dbReference type="EMBL" id="CAD9135985.1"/>
    </source>
</evidence>
<name>A0A7S1MMU0_ALECA</name>
<protein>
    <submittedName>
        <fullName evidence="1">Uncharacterized protein</fullName>
    </submittedName>
</protein>
<gene>
    <name evidence="1" type="ORF">ACAT0790_LOCUS24537</name>
</gene>
<reference evidence="1" key="1">
    <citation type="submission" date="2021-01" db="EMBL/GenBank/DDBJ databases">
        <authorList>
            <person name="Corre E."/>
            <person name="Pelletier E."/>
            <person name="Niang G."/>
            <person name="Scheremetjew M."/>
            <person name="Finn R."/>
            <person name="Kale V."/>
            <person name="Holt S."/>
            <person name="Cochrane G."/>
            <person name="Meng A."/>
            <person name="Brown T."/>
            <person name="Cohen L."/>
        </authorList>
    </citation>
    <scope>NUCLEOTIDE SEQUENCE</scope>
    <source>
        <strain evidence="1">OF101</strain>
    </source>
</reference>
<organism evidence="1">
    <name type="scientific">Alexandrium catenella</name>
    <name type="common">Red tide dinoflagellate</name>
    <name type="synonym">Gonyaulax catenella</name>
    <dbReference type="NCBI Taxonomy" id="2925"/>
    <lineage>
        <taxon>Eukaryota</taxon>
        <taxon>Sar</taxon>
        <taxon>Alveolata</taxon>
        <taxon>Dinophyceae</taxon>
        <taxon>Gonyaulacales</taxon>
        <taxon>Pyrocystaceae</taxon>
        <taxon>Alexandrium</taxon>
    </lineage>
</organism>
<accession>A0A7S1MMU0</accession>
<dbReference type="AlphaFoldDB" id="A0A7S1MMU0"/>